<evidence type="ECO:0000313" key="1">
    <source>
        <dbReference type="EMBL" id="CAG8544893.1"/>
    </source>
</evidence>
<name>A0ACA9LRI8_9GLOM</name>
<dbReference type="Proteomes" id="UP000789860">
    <property type="component" value="Unassembled WGS sequence"/>
</dbReference>
<proteinExistence type="predicted"/>
<dbReference type="EMBL" id="CAJVPM010007367">
    <property type="protein sequence ID" value="CAG8544893.1"/>
    <property type="molecule type" value="Genomic_DNA"/>
</dbReference>
<organism evidence="1 2">
    <name type="scientific">Scutellospora calospora</name>
    <dbReference type="NCBI Taxonomy" id="85575"/>
    <lineage>
        <taxon>Eukaryota</taxon>
        <taxon>Fungi</taxon>
        <taxon>Fungi incertae sedis</taxon>
        <taxon>Mucoromycota</taxon>
        <taxon>Glomeromycotina</taxon>
        <taxon>Glomeromycetes</taxon>
        <taxon>Diversisporales</taxon>
        <taxon>Gigasporaceae</taxon>
        <taxon>Scutellospora</taxon>
    </lineage>
</organism>
<protein>
    <submittedName>
        <fullName evidence="1">4201_t:CDS:1</fullName>
    </submittedName>
</protein>
<accession>A0ACA9LRI8</accession>
<evidence type="ECO:0000313" key="2">
    <source>
        <dbReference type="Proteomes" id="UP000789860"/>
    </source>
</evidence>
<reference evidence="1" key="1">
    <citation type="submission" date="2021-06" db="EMBL/GenBank/DDBJ databases">
        <authorList>
            <person name="Kallberg Y."/>
            <person name="Tangrot J."/>
            <person name="Rosling A."/>
        </authorList>
    </citation>
    <scope>NUCLEOTIDE SEQUENCE</scope>
    <source>
        <strain evidence="1">AU212A</strain>
    </source>
</reference>
<keyword evidence="2" id="KW-1185">Reference proteome</keyword>
<gene>
    <name evidence="1" type="ORF">SCALOS_LOCUS4974</name>
</gene>
<comment type="caution">
    <text evidence="1">The sequence shown here is derived from an EMBL/GenBank/DDBJ whole genome shotgun (WGS) entry which is preliminary data.</text>
</comment>
<sequence length="409" mass="46727">PGPWTFLLQSKSWIIWSTVWKNPNTVTLPIISLCSLASSIILQIDPNGIREDRLSITSYKLIIGLRFASLCLFYVMLQFLWIKATREITKFDTHLLPYIRIISNVQRIILHFSILIILISIILKIINQILNLSSTNSQLLNSSIILEIIFVVIINLGYFIFGIIMIWGLAANREVHQRIGETLIYKFVNKGDKWKAGRVVLVMCILMISFSFLTLSDLFFSNSIPTISNFWKSRVTEDLSTFITLFSLIFLLRIRKFSWLLVKPKSLLLTNLKLDKKSGKGVLYSSIDEEDERINSAAYTTRIAVIRPEPTYKMNPNRIDVTGNLQFGNYDIRNDKGEKVINDRNKLLNVDEAIDEKNIIRDNTKLKPSGSSNGNGGKKLESLLPTANEHILKKLEEYKDSTALPNISL</sequence>
<feature type="non-terminal residue" evidence="1">
    <location>
        <position position="409"/>
    </location>
</feature>
<feature type="non-terminal residue" evidence="1">
    <location>
        <position position="1"/>
    </location>
</feature>